<evidence type="ECO:0000256" key="3">
    <source>
        <dbReference type="ARBA" id="ARBA00022729"/>
    </source>
</evidence>
<keyword evidence="4 11" id="KW-0378">Hydrolase</keyword>
<dbReference type="PRINTS" id="PR00722">
    <property type="entry name" value="CHYMOTRYPSIN"/>
</dbReference>
<dbReference type="GO" id="GO:0004252">
    <property type="term" value="F:serine-type endopeptidase activity"/>
    <property type="evidence" value="ECO:0007669"/>
    <property type="project" value="InterPro"/>
</dbReference>
<evidence type="ECO:0000256" key="6">
    <source>
        <dbReference type="ARBA" id="ARBA00022825"/>
    </source>
</evidence>
<reference evidence="14" key="1">
    <citation type="submission" date="2019-10" db="EMBL/GenBank/DDBJ databases">
        <title>Short sand fly seasons in Tbilisi, Georgia, hinder development of host immunity to saliva of the visceral leishmaniasis vector Phlebotomus kandelakii.</title>
        <authorList>
            <person name="Oliveira F."/>
            <person name="Giorgobiani E."/>
            <person name="Guimaraes-Costa A.B."/>
            <person name="Abdeladhim M."/>
            <person name="Oristian J."/>
            <person name="Tskhvaradze L."/>
            <person name="Tsertsvadze N."/>
            <person name="Zakalashvili M."/>
            <person name="Valenzuela J.G."/>
            <person name="Kamhawi S."/>
        </authorList>
    </citation>
    <scope>NUCLEOTIDE SEQUENCE</scope>
    <source>
        <strain evidence="14">Wild-capture in Tbilisi</strain>
        <tissue evidence="14">Salivary glands</tissue>
    </source>
</reference>
<evidence type="ECO:0000256" key="2">
    <source>
        <dbReference type="ARBA" id="ARBA00022670"/>
    </source>
</evidence>
<dbReference type="SMART" id="SM00209">
    <property type="entry name" value="TSP1"/>
    <property type="match status" value="1"/>
</dbReference>
<feature type="domain" description="Peptidase S1" evidence="13">
    <location>
        <begin position="201"/>
        <end position="438"/>
    </location>
</feature>
<evidence type="ECO:0000256" key="9">
    <source>
        <dbReference type="ARBA" id="ARBA00052079"/>
    </source>
</evidence>
<comment type="catalytic activity">
    <reaction evidence="9">
        <text>Selective cleavage of 103-Arg-|-Ser-104 and 124-Ile-|-Ile-125 bonds in Limulus clotting factor B to form activated factor B. Cleavage of -Pro-Arg-|-Xaa- bonds in synthetic substrates.</text>
        <dbReference type="EC" id="3.4.21.84"/>
    </reaction>
</comment>
<dbReference type="AlphaFoldDB" id="A0A6B2EK78"/>
<dbReference type="SMART" id="SM00020">
    <property type="entry name" value="Tryp_SPc"/>
    <property type="match status" value="1"/>
</dbReference>
<dbReference type="FunFam" id="2.40.10.10:FF:000120">
    <property type="entry name" value="Putative serine protease"/>
    <property type="match status" value="1"/>
</dbReference>
<dbReference type="EMBL" id="GIFK01005080">
    <property type="protein sequence ID" value="NBJ62783.1"/>
    <property type="molecule type" value="Transcribed_RNA"/>
</dbReference>
<evidence type="ECO:0000256" key="1">
    <source>
        <dbReference type="ARBA" id="ARBA00022659"/>
    </source>
</evidence>
<dbReference type="InterPro" id="IPR001314">
    <property type="entry name" value="Peptidase_S1A"/>
</dbReference>
<keyword evidence="1" id="KW-0768">Sushi</keyword>
<dbReference type="Pfam" id="PF00089">
    <property type="entry name" value="Trypsin"/>
    <property type="match status" value="1"/>
</dbReference>
<dbReference type="InterPro" id="IPR043504">
    <property type="entry name" value="Peptidase_S1_PA_chymotrypsin"/>
</dbReference>
<dbReference type="PROSITE" id="PS00134">
    <property type="entry name" value="TRYPSIN_HIS"/>
    <property type="match status" value="1"/>
</dbReference>
<evidence type="ECO:0000256" key="4">
    <source>
        <dbReference type="ARBA" id="ARBA00022801"/>
    </source>
</evidence>
<dbReference type="GO" id="GO:0042381">
    <property type="term" value="P:hemolymph coagulation"/>
    <property type="evidence" value="ECO:0007669"/>
    <property type="project" value="UniProtKB-KW"/>
</dbReference>
<proteinExistence type="inferred from homology"/>
<evidence type="ECO:0000256" key="8">
    <source>
        <dbReference type="ARBA" id="ARBA00024195"/>
    </source>
</evidence>
<dbReference type="PROSITE" id="PS50092">
    <property type="entry name" value="TSP1"/>
    <property type="match status" value="1"/>
</dbReference>
<keyword evidence="6 11" id="KW-0720">Serine protease</keyword>
<dbReference type="InterPro" id="IPR009003">
    <property type="entry name" value="Peptidase_S1_PA"/>
</dbReference>
<dbReference type="InterPro" id="IPR018114">
    <property type="entry name" value="TRYPSIN_HIS"/>
</dbReference>
<protein>
    <recommendedName>
        <fullName evidence="10">limulus clotting factor C</fullName>
        <ecNumber evidence="10">3.4.21.84</ecNumber>
    </recommendedName>
</protein>
<keyword evidence="3 12" id="KW-0732">Signal</keyword>
<accession>A0A6B2EK78</accession>
<evidence type="ECO:0000256" key="12">
    <source>
        <dbReference type="SAM" id="SignalP"/>
    </source>
</evidence>
<feature type="chain" id="PRO_5025657327" description="limulus clotting factor C" evidence="12">
    <location>
        <begin position="25"/>
        <end position="446"/>
    </location>
</feature>
<dbReference type="PROSITE" id="PS00135">
    <property type="entry name" value="TRYPSIN_SER"/>
    <property type="match status" value="1"/>
</dbReference>
<comment type="similarity">
    <text evidence="8">Belongs to the peptidase S1 family. CLIP subfamily.</text>
</comment>
<dbReference type="InterPro" id="IPR000884">
    <property type="entry name" value="TSP1_rpt"/>
</dbReference>
<keyword evidence="5" id="KW-0353">Hemolymph clotting</keyword>
<dbReference type="PANTHER" id="PTHR24252:SF11">
    <property type="entry name" value="ATRIAL NATRIURETIC PEPTIDE-CONVERTING ENZYME ISOFORM X1"/>
    <property type="match status" value="1"/>
</dbReference>
<dbReference type="Gene3D" id="2.40.10.10">
    <property type="entry name" value="Trypsin-like serine proteases"/>
    <property type="match status" value="1"/>
</dbReference>
<dbReference type="InterPro" id="IPR033116">
    <property type="entry name" value="TRYPSIN_SER"/>
</dbReference>
<keyword evidence="2 11" id="KW-0645">Protease</keyword>
<evidence type="ECO:0000313" key="14">
    <source>
        <dbReference type="EMBL" id="NBJ62783.1"/>
    </source>
</evidence>
<keyword evidence="7" id="KW-1015">Disulfide bond</keyword>
<evidence type="ECO:0000256" key="10">
    <source>
        <dbReference type="ARBA" id="ARBA00066707"/>
    </source>
</evidence>
<dbReference type="GO" id="GO:0006508">
    <property type="term" value="P:proteolysis"/>
    <property type="evidence" value="ECO:0007669"/>
    <property type="project" value="UniProtKB-KW"/>
</dbReference>
<dbReference type="InterPro" id="IPR001254">
    <property type="entry name" value="Trypsin_dom"/>
</dbReference>
<name>A0A6B2EK78_9DIPT</name>
<evidence type="ECO:0000256" key="11">
    <source>
        <dbReference type="RuleBase" id="RU363034"/>
    </source>
</evidence>
<dbReference type="PANTHER" id="PTHR24252">
    <property type="entry name" value="ACROSIN-RELATED"/>
    <property type="match status" value="1"/>
</dbReference>
<dbReference type="EC" id="3.4.21.84" evidence="10"/>
<evidence type="ECO:0000256" key="5">
    <source>
        <dbReference type="ARBA" id="ARBA00022820"/>
    </source>
</evidence>
<evidence type="ECO:0000256" key="7">
    <source>
        <dbReference type="ARBA" id="ARBA00023157"/>
    </source>
</evidence>
<dbReference type="CDD" id="cd00190">
    <property type="entry name" value="Tryp_SPc"/>
    <property type="match status" value="1"/>
</dbReference>
<sequence length="446" mass="50032">MKLVPLCILVCFLIIAQQVPQNEASPAKSQDALYGVWSRWSPCDETCHQTKVRSCLGGDCERNRLMKERKCPGCGTKVRIVQKLLQLFGMGDSTETDYDDYGEHWLTDDADISARSDPESPENDDLGSFFRDFFHTFDFEWNNPFSKPQEENDVDLDEEEEEEIEELPGFKTPNGEDSVFGADHVCGVTKNEKSSGMMAKIIGGRNSKRGRWPWQVALYNQEYENFFCGGTLISKYWVITAAHCLMSDFGSDVTVFSGLYDTGDLVESPYSIHLVRDRVIHPRYDSETNDNDIALLRLYNEVKLSDDVGIACLPSYLQASPGRSEVCKVLGWGQGTRRTKLQEADMHVQPAKSCKRHYYGTGQVVTRHMLCASSRDYVSDTCGGDSGGPLLCRDPKSPSRPWTLFGITSFGDDCTVSESPGVYTRVAAFRKWIDSVIECDGSCDNL</sequence>
<evidence type="ECO:0000259" key="13">
    <source>
        <dbReference type="PROSITE" id="PS50240"/>
    </source>
</evidence>
<feature type="signal peptide" evidence="12">
    <location>
        <begin position="1"/>
        <end position="24"/>
    </location>
</feature>
<dbReference type="SUPFAM" id="SSF50494">
    <property type="entry name" value="Trypsin-like serine proteases"/>
    <property type="match status" value="1"/>
</dbReference>
<dbReference type="PROSITE" id="PS50240">
    <property type="entry name" value="TRYPSIN_DOM"/>
    <property type="match status" value="1"/>
</dbReference>
<organism evidence="14">
    <name type="scientific">Phlebotomus kandelakii</name>
    <dbReference type="NCBI Taxonomy" id="1109342"/>
    <lineage>
        <taxon>Eukaryota</taxon>
        <taxon>Metazoa</taxon>
        <taxon>Ecdysozoa</taxon>
        <taxon>Arthropoda</taxon>
        <taxon>Hexapoda</taxon>
        <taxon>Insecta</taxon>
        <taxon>Pterygota</taxon>
        <taxon>Neoptera</taxon>
        <taxon>Endopterygota</taxon>
        <taxon>Diptera</taxon>
        <taxon>Nematocera</taxon>
        <taxon>Psychodoidea</taxon>
        <taxon>Psychodidae</taxon>
        <taxon>Phlebotomus</taxon>
        <taxon>Larroussius</taxon>
    </lineage>
</organism>